<dbReference type="EMBL" id="KR815455">
    <property type="protein sequence ID" value="ALR69851.1"/>
    <property type="molecule type" value="Genomic_DNA"/>
</dbReference>
<reference evidence="18" key="2">
    <citation type="submission" date="2018-01" db="EMBL/GenBank/DDBJ databases">
        <title>Biological and molecular characterization of two Anticarsia gemmatalis Multiple Nucleopolyhedrovirus clones exhibiting contrasting virulence variants.</title>
        <authorList>
            <person name="Ferreira B.C."/>
            <person name="Silva A.M.R."/>
            <person name="Melo F.L."/>
            <person name="Sanches M.M."/>
            <person name="Moscardi F."/>
            <person name="Ribeiro B.M."/>
            <person name="Sousa M.L."/>
        </authorList>
    </citation>
    <scope>NUCLEOTIDE SEQUENCE</scope>
    <source>
        <strain evidence="18">Ag-01</strain>
        <strain evidence="19">Ag-16</strain>
    </source>
</reference>
<dbReference type="EMBL" id="MG746626">
    <property type="protein sequence ID" value="AXE72224.1"/>
    <property type="molecule type" value="Genomic_DNA"/>
</dbReference>
<name>A0A0S3IWX0_9ABAC</name>
<evidence type="ECO:0000313" key="10">
    <source>
        <dbReference type="EMBL" id="ALR71266.1"/>
    </source>
</evidence>
<dbReference type="EMBL" id="KR815468">
    <property type="protein sequence ID" value="ALR71892.1"/>
    <property type="molecule type" value="Genomic_DNA"/>
</dbReference>
<dbReference type="EMBL" id="KR815458">
    <property type="protein sequence ID" value="ALR70323.1"/>
    <property type="molecule type" value="Genomic_DNA"/>
</dbReference>
<evidence type="ECO:0000313" key="1">
    <source>
        <dbReference type="EMBL" id="ALR69851.1"/>
    </source>
</evidence>
<dbReference type="Proteomes" id="UP000201478">
    <property type="component" value="Segment"/>
</dbReference>
<evidence type="ECO:0000313" key="18">
    <source>
        <dbReference type="EMBL" id="AXE72076.1"/>
    </source>
</evidence>
<evidence type="ECO:0000313" key="8">
    <source>
        <dbReference type="EMBL" id="ALR70951.1"/>
    </source>
</evidence>
<sequence length="86" mass="9960">MSVTAHVLYVPNVPKCLVNLQKYVVVDLYQCCNGDYLALLLVENNITIIDLEVLEIVQECTLKDIKDLREKICVIIKLYNEYLNKE</sequence>
<evidence type="ECO:0000313" key="2">
    <source>
        <dbReference type="EMBL" id="ALR70009.1"/>
    </source>
</evidence>
<gene>
    <name evidence="5" type="ORF">AGNV_044</name>
</gene>
<dbReference type="EMBL" id="KR815463">
    <property type="protein sequence ID" value="ALR71108.1"/>
    <property type="molecule type" value="Genomic_DNA"/>
</dbReference>
<evidence type="ECO:0000313" key="14">
    <source>
        <dbReference type="EMBL" id="ALR71892.1"/>
    </source>
</evidence>
<accession>A0A0S3IWX0</accession>
<dbReference type="EMBL" id="KR815456">
    <property type="protein sequence ID" value="ALR70009.1"/>
    <property type="molecule type" value="Genomic_DNA"/>
</dbReference>
<evidence type="ECO:0000313" key="4">
    <source>
        <dbReference type="EMBL" id="ALR70323.1"/>
    </source>
</evidence>
<dbReference type="EMBL" id="KR815469">
    <property type="protein sequence ID" value="ALR72050.1"/>
    <property type="molecule type" value="Genomic_DNA"/>
</dbReference>
<dbReference type="EMBL" id="KR815467">
    <property type="protein sequence ID" value="ALR71736.1"/>
    <property type="molecule type" value="Genomic_DNA"/>
</dbReference>
<dbReference type="EMBL" id="KR815466">
    <property type="protein sequence ID" value="ALR71580.1"/>
    <property type="molecule type" value="Genomic_DNA"/>
</dbReference>
<evidence type="ECO:0000313" key="9">
    <source>
        <dbReference type="EMBL" id="ALR71108.1"/>
    </source>
</evidence>
<dbReference type="EMBL" id="KR815459">
    <property type="protein sequence ID" value="ALR70479.1"/>
    <property type="molecule type" value="Genomic_DNA"/>
</dbReference>
<reference evidence="5 20" key="1">
    <citation type="journal article" date="2015" name="Genome Biol. Evol.">
        <title>The Pangenome of the Anticarsia gemmatalis Multiple Nucleopolyhedrovirus (AgMNPV).</title>
        <authorList>
            <person name="Brito A.F."/>
            <person name="Braconi C.T."/>
            <person name="Weidmann M."/>
            <person name="Dilcher M."/>
            <person name="Alves J.M."/>
            <person name="Gruber A."/>
            <person name="Zanotto P.M."/>
        </authorList>
    </citation>
    <scope>NUCLEOTIDE SEQUENCE</scope>
    <source>
        <strain evidence="1">AgMNPV-26</strain>
        <strain evidence="2">AgMNPV-27</strain>
        <strain evidence="3">AgMNPV-28</strain>
        <strain evidence="4">AgMNPV-29</strain>
        <strain evidence="5">AgMNPV-30</strain>
        <strain evidence="6">AgMNPV-31</strain>
        <strain evidence="7">AgMNPV-32</strain>
        <strain evidence="8">AgMNPV-33</strain>
        <strain evidence="9">AgMNPV-34</strain>
        <strain evidence="10">AgMNPV-35</strain>
        <strain evidence="11">AgMNPV-36</strain>
        <strain evidence="12">AgMNPV-37</strain>
        <strain evidence="13">AgMNPV-38</strain>
        <strain evidence="14">AgMNPV-39</strain>
        <strain evidence="15">AgMNPV-40</strain>
        <strain evidence="16">AgMNPV-42</strain>
        <strain evidence="17">AgMNPV-43</strain>
    </source>
</reference>
<dbReference type="EMBL" id="KR815471">
    <property type="protein sequence ID" value="ALR72365.1"/>
    <property type="molecule type" value="Genomic_DNA"/>
</dbReference>
<evidence type="ECO:0000313" key="19">
    <source>
        <dbReference type="EMBL" id="AXE72224.1"/>
    </source>
</evidence>
<dbReference type="EMBL" id="KR815465">
    <property type="protein sequence ID" value="ALR71424.1"/>
    <property type="molecule type" value="Genomic_DNA"/>
</dbReference>
<dbReference type="KEGG" id="vg:30144300"/>
<dbReference type="EMBL" id="KR815461">
    <property type="protein sequence ID" value="ALR70793.1"/>
    <property type="molecule type" value="Genomic_DNA"/>
</dbReference>
<evidence type="ECO:0000313" key="6">
    <source>
        <dbReference type="EMBL" id="ALR70636.1"/>
    </source>
</evidence>
<dbReference type="Pfam" id="PF07785">
    <property type="entry name" value="DUF1623"/>
    <property type="match status" value="1"/>
</dbReference>
<organism evidence="5">
    <name type="scientific">Anticarsia gemmatalis multiple nucleopolyhedrovirus</name>
    <dbReference type="NCBI Taxonomy" id="268591"/>
    <lineage>
        <taxon>Viruses</taxon>
        <taxon>Viruses incertae sedis</taxon>
        <taxon>Naldaviricetes</taxon>
        <taxon>Lefavirales</taxon>
        <taxon>Baculoviridae</taxon>
        <taxon>Alphabaculovirus</taxon>
        <taxon>Alphabaculovirus angemmatalis</taxon>
    </lineage>
</organism>
<dbReference type="EMBL" id="KR815462">
    <property type="protein sequence ID" value="ALR70951.1"/>
    <property type="molecule type" value="Genomic_DNA"/>
</dbReference>
<dbReference type="InterPro" id="IPR012428">
    <property type="entry name" value="AcMNPV_Orf117"/>
</dbReference>
<dbReference type="EMBL" id="KR815470">
    <property type="protein sequence ID" value="ALR72209.1"/>
    <property type="molecule type" value="Genomic_DNA"/>
</dbReference>
<evidence type="ECO:0000313" key="7">
    <source>
        <dbReference type="EMBL" id="ALR70793.1"/>
    </source>
</evidence>
<dbReference type="GeneID" id="30144300"/>
<dbReference type="EMBL" id="KR815457">
    <property type="protein sequence ID" value="ALR70166.1"/>
    <property type="molecule type" value="Genomic_DNA"/>
</dbReference>
<evidence type="ECO:0000313" key="5">
    <source>
        <dbReference type="EMBL" id="ALR70479.1"/>
    </source>
</evidence>
<evidence type="ECO:0000313" key="3">
    <source>
        <dbReference type="EMBL" id="ALR70166.1"/>
    </source>
</evidence>
<evidence type="ECO:0000313" key="13">
    <source>
        <dbReference type="EMBL" id="ALR71736.1"/>
    </source>
</evidence>
<evidence type="ECO:0000313" key="20">
    <source>
        <dbReference type="Proteomes" id="UP000201478"/>
    </source>
</evidence>
<evidence type="ECO:0000313" key="11">
    <source>
        <dbReference type="EMBL" id="ALR71424.1"/>
    </source>
</evidence>
<evidence type="ECO:0000313" key="15">
    <source>
        <dbReference type="EMBL" id="ALR72050.1"/>
    </source>
</evidence>
<evidence type="ECO:0000313" key="16">
    <source>
        <dbReference type="EMBL" id="ALR72209.1"/>
    </source>
</evidence>
<dbReference type="EMBL" id="MG746625">
    <property type="protein sequence ID" value="AXE72076.1"/>
    <property type="molecule type" value="Genomic_DNA"/>
</dbReference>
<dbReference type="EMBL" id="KR815464">
    <property type="protein sequence ID" value="ALR71266.1"/>
    <property type="molecule type" value="Genomic_DNA"/>
</dbReference>
<proteinExistence type="predicted"/>
<protein>
    <submittedName>
        <fullName evidence="5">Uncharacterized protein</fullName>
    </submittedName>
</protein>
<dbReference type="EMBL" id="KR815460">
    <property type="protein sequence ID" value="ALR70636.1"/>
    <property type="molecule type" value="Genomic_DNA"/>
</dbReference>
<dbReference type="RefSeq" id="YP_009316061.1">
    <property type="nucleotide sequence ID" value="NC_031761.1"/>
</dbReference>
<evidence type="ECO:0000313" key="12">
    <source>
        <dbReference type="EMBL" id="ALR71580.1"/>
    </source>
</evidence>
<evidence type="ECO:0000313" key="17">
    <source>
        <dbReference type="EMBL" id="ALR72365.1"/>
    </source>
</evidence>